<organism evidence="3">
    <name type="scientific">hydrocarbon metagenome</name>
    <dbReference type="NCBI Taxonomy" id="938273"/>
    <lineage>
        <taxon>unclassified sequences</taxon>
        <taxon>metagenomes</taxon>
        <taxon>ecological metagenomes</taxon>
    </lineage>
</organism>
<dbReference type="SUPFAM" id="SSF56925">
    <property type="entry name" value="OMPA-like"/>
    <property type="match status" value="1"/>
</dbReference>
<evidence type="ECO:0000259" key="2">
    <source>
        <dbReference type="Pfam" id="PF13505"/>
    </source>
</evidence>
<sequence length="236" mass="27217">MKKILRFLAFFVFVIAVLVFPFNKASAQYGLYVGAFGGYTFGPVASWENHDSELRWDYDLDIQATGIFGVKFGGFHPDIKYFSLEFEYSFLNPDVKRTVLATAGTDYYAIEGDVKLHNFMFNVILQYPEGRIHPYFGAGLGASYFDFSLISTSRIDDVIYSERGSSNDTVFAWQLLAGVNFDLTNNLSLDIGCRYFDTEYADYKYYDDDDDDDHHYYGPFLDFRTFMVTLGLKFRF</sequence>
<keyword evidence="1" id="KW-0732">Signal</keyword>
<dbReference type="InterPro" id="IPR027385">
    <property type="entry name" value="Beta-barrel_OMP"/>
</dbReference>
<dbReference type="Gene3D" id="2.40.160.20">
    <property type="match status" value="1"/>
</dbReference>
<name>A0A0W8FT69_9ZZZZ</name>
<protein>
    <submittedName>
        <fullName evidence="3">Outer membrane protein a</fullName>
    </submittedName>
</protein>
<evidence type="ECO:0000256" key="1">
    <source>
        <dbReference type="ARBA" id="ARBA00022729"/>
    </source>
</evidence>
<dbReference type="AlphaFoldDB" id="A0A0W8FT69"/>
<dbReference type="InterPro" id="IPR011250">
    <property type="entry name" value="OMP/PagP_B-barrel"/>
</dbReference>
<gene>
    <name evidence="3" type="ORF">ASZ90_006137</name>
</gene>
<comment type="caution">
    <text evidence="3">The sequence shown here is derived from an EMBL/GenBank/DDBJ whole genome shotgun (WGS) entry which is preliminary data.</text>
</comment>
<proteinExistence type="predicted"/>
<dbReference type="Pfam" id="PF13505">
    <property type="entry name" value="OMP_b-brl"/>
    <property type="match status" value="1"/>
</dbReference>
<reference evidence="3" key="1">
    <citation type="journal article" date="2015" name="Proc. Natl. Acad. Sci. U.S.A.">
        <title>Networks of energetic and metabolic interactions define dynamics in microbial communities.</title>
        <authorList>
            <person name="Embree M."/>
            <person name="Liu J.K."/>
            <person name="Al-Bassam M.M."/>
            <person name="Zengler K."/>
        </authorList>
    </citation>
    <scope>NUCLEOTIDE SEQUENCE</scope>
</reference>
<dbReference type="EMBL" id="LNQE01000865">
    <property type="protein sequence ID" value="KUG24054.1"/>
    <property type="molecule type" value="Genomic_DNA"/>
</dbReference>
<evidence type="ECO:0000313" key="3">
    <source>
        <dbReference type="EMBL" id="KUG24054.1"/>
    </source>
</evidence>
<accession>A0A0W8FT69</accession>
<feature type="domain" description="Outer membrane protein beta-barrel" evidence="2">
    <location>
        <begin position="15"/>
        <end position="234"/>
    </location>
</feature>